<sequence>MTGRATDRKGKNKDTKSISTELDENLANFTLPDSLPCSEVDFPVLIHTRAKANWKEIVEETEKNLKELEEYAASKMDQVPRSQFLKTECDYVKRDIFAHLIPALEETLNKAIIWEALKIQKCFFNGIDHIAQVLWNNNPRYPARKIMDLHLFNMPWVRNHLKIKPRPYYPKSWLWPEDYAATLIQKSVRQYFVQREEEVQEMRDFWRKIEAEDDLPEMDTNPYLAKKFASLQTFHKKQ</sequence>
<protein>
    <submittedName>
        <fullName evidence="1">Uncharacterized protein</fullName>
    </submittedName>
</protein>
<dbReference type="PANTHER" id="PTHR34927:SF1">
    <property type="entry name" value="IQ DOMAIN-CONTAINING PROTEIN K"/>
    <property type="match status" value="1"/>
</dbReference>
<comment type="caution">
    <text evidence="1">The sequence shown here is derived from an EMBL/GenBank/DDBJ whole genome shotgun (WGS) entry which is preliminary data.</text>
</comment>
<accession>A0A212FGX3</accession>
<dbReference type="EMBL" id="AGBW02008593">
    <property type="protein sequence ID" value="OWR52974.1"/>
    <property type="molecule type" value="Genomic_DNA"/>
</dbReference>
<gene>
    <name evidence="1" type="ORF">KGM_204836</name>
</gene>
<reference evidence="1 2" key="1">
    <citation type="journal article" date="2011" name="Cell">
        <title>The monarch butterfly genome yields insights into long-distance migration.</title>
        <authorList>
            <person name="Zhan S."/>
            <person name="Merlin C."/>
            <person name="Boore J.L."/>
            <person name="Reppert S.M."/>
        </authorList>
    </citation>
    <scope>NUCLEOTIDE SEQUENCE [LARGE SCALE GENOMIC DNA]</scope>
    <source>
        <strain evidence="1">F-2</strain>
    </source>
</reference>
<dbReference type="OrthoDB" id="2155538at2759"/>
<dbReference type="eggNOG" id="ENOG502TCDS">
    <property type="taxonomic scope" value="Eukaryota"/>
</dbReference>
<name>A0A212FGX3_DANPL</name>
<dbReference type="Proteomes" id="UP000007151">
    <property type="component" value="Unassembled WGS sequence"/>
</dbReference>
<evidence type="ECO:0000313" key="1">
    <source>
        <dbReference type="EMBL" id="OWR52974.1"/>
    </source>
</evidence>
<dbReference type="AlphaFoldDB" id="A0A212FGX3"/>
<dbReference type="InterPro" id="IPR043408">
    <property type="entry name" value="IQCK"/>
</dbReference>
<evidence type="ECO:0000313" key="2">
    <source>
        <dbReference type="Proteomes" id="UP000007151"/>
    </source>
</evidence>
<dbReference type="PANTHER" id="PTHR34927">
    <property type="entry name" value="IQ DOMAIN-CONTAINING PROTEIN K"/>
    <property type="match status" value="1"/>
</dbReference>
<dbReference type="KEGG" id="dpl:KGM_204836"/>
<proteinExistence type="predicted"/>
<keyword evidence="2" id="KW-1185">Reference proteome</keyword>
<organism evidence="1 2">
    <name type="scientific">Danaus plexippus plexippus</name>
    <dbReference type="NCBI Taxonomy" id="278856"/>
    <lineage>
        <taxon>Eukaryota</taxon>
        <taxon>Metazoa</taxon>
        <taxon>Ecdysozoa</taxon>
        <taxon>Arthropoda</taxon>
        <taxon>Hexapoda</taxon>
        <taxon>Insecta</taxon>
        <taxon>Pterygota</taxon>
        <taxon>Neoptera</taxon>
        <taxon>Endopterygota</taxon>
        <taxon>Lepidoptera</taxon>
        <taxon>Glossata</taxon>
        <taxon>Ditrysia</taxon>
        <taxon>Papilionoidea</taxon>
        <taxon>Nymphalidae</taxon>
        <taxon>Danainae</taxon>
        <taxon>Danaini</taxon>
        <taxon>Danaina</taxon>
        <taxon>Danaus</taxon>
        <taxon>Danaus</taxon>
    </lineage>
</organism>
<dbReference type="STRING" id="278856.A0A212FGX3"/>